<dbReference type="InterPro" id="IPR022692">
    <property type="entry name" value="Gemini_AL1_REP_central"/>
</dbReference>
<dbReference type="Proteomes" id="UP000663852">
    <property type="component" value="Unassembled WGS sequence"/>
</dbReference>
<sequence>MYKNALLAWLTFYHDNLFYSLNYLTEKTRLLWFDVNSFHPAFVPKICSIKQRSNRGCAIEFQSTIFERFNVDSATVVITLFIDRCSFIYYNGSHCYNPSIDFVCGDCLKKFCYDHAIEHEHTDEAEIRRSSAFSSMSSLNDNQLTDAQKSSFDVPMSPCSSCNSSCACSCSTSSSSSKSVFVSDDSVIIFHPIAVSTQAILNNNSNLSATQDMQESVSLASIDFVANVLSSRENNQLNVSPEALNESIDVLPNGVVSNDLLLTLQSTLTDNSTNTKRKKAFQNKSHIKDDNDRLNRVHFFLKNIKTNMTYLDAFTSIATMFPLIQIAPTNDLTKIRYLCVAGSIRVVLNYVGSGEYLYVTNGDRFNEEMKLLANGKYIESSIYTCKKENFASDDYRKKQEDVATAAFEQESFNSAVDIVKKNLKFEYLVRGKQIRENIDYELRTAKKRQAMEYAPPHDVSSFIIPDEHRQQIQEWLDNDFQKRIENKITRSRCLFMVGPTKHDRTKMLINRT</sequence>
<dbReference type="AlphaFoldDB" id="A0A815P9A3"/>
<accession>A0A815P9A3</accession>
<feature type="domain" description="Geminivirus AL1 replication-associated protein central" evidence="1">
    <location>
        <begin position="398"/>
        <end position="504"/>
    </location>
</feature>
<protein>
    <recommendedName>
        <fullName evidence="1">Geminivirus AL1 replication-associated protein central domain-containing protein</fullName>
    </recommendedName>
</protein>
<comment type="caution">
    <text evidence="2">The sequence shown here is derived from an EMBL/GenBank/DDBJ whole genome shotgun (WGS) entry which is preliminary data.</text>
</comment>
<proteinExistence type="predicted"/>
<organism evidence="2 3">
    <name type="scientific">Adineta ricciae</name>
    <name type="common">Rotifer</name>
    <dbReference type="NCBI Taxonomy" id="249248"/>
    <lineage>
        <taxon>Eukaryota</taxon>
        <taxon>Metazoa</taxon>
        <taxon>Spiralia</taxon>
        <taxon>Gnathifera</taxon>
        <taxon>Rotifera</taxon>
        <taxon>Eurotatoria</taxon>
        <taxon>Bdelloidea</taxon>
        <taxon>Adinetida</taxon>
        <taxon>Adinetidae</taxon>
        <taxon>Adineta</taxon>
    </lineage>
</organism>
<name>A0A815P9A3_ADIRI</name>
<dbReference type="Pfam" id="PF08283">
    <property type="entry name" value="Gemini_AL1_M"/>
    <property type="match status" value="1"/>
</dbReference>
<gene>
    <name evidence="2" type="ORF">EDS130_LOCUS39213</name>
</gene>
<evidence type="ECO:0000259" key="1">
    <source>
        <dbReference type="Pfam" id="PF08283"/>
    </source>
</evidence>
<dbReference type="GO" id="GO:0016888">
    <property type="term" value="F:DNA endonuclease activity, producing 5'-phosphomonoesters"/>
    <property type="evidence" value="ECO:0007669"/>
    <property type="project" value="InterPro"/>
</dbReference>
<evidence type="ECO:0000313" key="2">
    <source>
        <dbReference type="EMBL" id="CAF1446037.1"/>
    </source>
</evidence>
<dbReference type="EMBL" id="CAJNOJ010000431">
    <property type="protein sequence ID" value="CAF1446037.1"/>
    <property type="molecule type" value="Genomic_DNA"/>
</dbReference>
<evidence type="ECO:0000313" key="3">
    <source>
        <dbReference type="Proteomes" id="UP000663852"/>
    </source>
</evidence>
<reference evidence="2" key="1">
    <citation type="submission" date="2021-02" db="EMBL/GenBank/DDBJ databases">
        <authorList>
            <person name="Nowell W R."/>
        </authorList>
    </citation>
    <scope>NUCLEOTIDE SEQUENCE</scope>
</reference>
<dbReference type="OrthoDB" id="10000628at2759"/>